<keyword evidence="3" id="KW-1003">Cell membrane</keyword>
<dbReference type="NCBIfam" id="NF004905">
    <property type="entry name" value="PRK06265.1-5"/>
    <property type="match status" value="1"/>
</dbReference>
<evidence type="ECO:0000256" key="7">
    <source>
        <dbReference type="SAM" id="Phobius"/>
    </source>
</evidence>
<proteinExistence type="predicted"/>
<dbReference type="GO" id="GO:0005886">
    <property type="term" value="C:plasma membrane"/>
    <property type="evidence" value="ECO:0007669"/>
    <property type="project" value="UniProtKB-SubCell"/>
</dbReference>
<gene>
    <name evidence="8" type="ORF">SAMN05421779_103630</name>
</gene>
<reference evidence="8 9" key="1">
    <citation type="submission" date="2017-01" db="EMBL/GenBank/DDBJ databases">
        <authorList>
            <person name="Mah S.A."/>
            <person name="Swanson W.J."/>
            <person name="Moy G.W."/>
            <person name="Vacquier V.D."/>
        </authorList>
    </citation>
    <scope>NUCLEOTIDE SEQUENCE [LARGE SCALE GENOMIC DNA]</scope>
    <source>
        <strain evidence="8 9">DSM 11589</strain>
    </source>
</reference>
<feature type="transmembrane region" description="Helical" evidence="7">
    <location>
        <begin position="63"/>
        <end position="87"/>
    </location>
</feature>
<dbReference type="STRING" id="80876.SAMN05421779_103630"/>
<accession>A0A1N7LYC8</accession>
<dbReference type="PANTHER" id="PTHR34229:SF1">
    <property type="entry name" value="METAL TRANSPORT PROTEIN HI_1621-RELATED"/>
    <property type="match status" value="1"/>
</dbReference>
<name>A0A1N7LYC8_9PROT</name>
<evidence type="ECO:0000256" key="5">
    <source>
        <dbReference type="ARBA" id="ARBA00022989"/>
    </source>
</evidence>
<keyword evidence="6 7" id="KW-0472">Membrane</keyword>
<feature type="transmembrane region" description="Helical" evidence="7">
    <location>
        <begin position="94"/>
        <end position="115"/>
    </location>
</feature>
<organism evidence="8 9">
    <name type="scientific">Insolitispirillum peregrinum</name>
    <dbReference type="NCBI Taxonomy" id="80876"/>
    <lineage>
        <taxon>Bacteria</taxon>
        <taxon>Pseudomonadati</taxon>
        <taxon>Pseudomonadota</taxon>
        <taxon>Alphaproteobacteria</taxon>
        <taxon>Rhodospirillales</taxon>
        <taxon>Novispirillaceae</taxon>
        <taxon>Insolitispirillum</taxon>
    </lineage>
</organism>
<dbReference type="OrthoDB" id="9792317at2"/>
<dbReference type="Gene3D" id="1.10.1760.20">
    <property type="match status" value="1"/>
</dbReference>
<protein>
    <submittedName>
        <fullName evidence="8">Cobalt/nickel transport system permease protein</fullName>
    </submittedName>
</protein>
<dbReference type="RefSeq" id="WP_076400372.1">
    <property type="nucleotide sequence ID" value="NZ_FTOA01000003.1"/>
</dbReference>
<dbReference type="Pfam" id="PF01891">
    <property type="entry name" value="CbiM"/>
    <property type="match status" value="1"/>
</dbReference>
<feature type="transmembrane region" description="Helical" evidence="7">
    <location>
        <begin position="6"/>
        <end position="28"/>
    </location>
</feature>
<feature type="transmembrane region" description="Helical" evidence="7">
    <location>
        <begin position="127"/>
        <end position="151"/>
    </location>
</feature>
<dbReference type="InterPro" id="IPR002751">
    <property type="entry name" value="CbiM/NikMN"/>
</dbReference>
<sequence>MHLVDGLVPVPVVVGCSAVAVAGVALGLRRLTPDRLPQAAMVSSVFFVASLIHVPLGPSSVHLILGGLAGMVLGTAAFPALLVALLLQAVFFGFGGLTVLGVNAVILALPAVLVGEVARRWVSRSPLAVGALAGGLTVMLSALVCAAILALSGEGLATMAQALVLAHLPVAVIEALVTAAVAVFLTRVRPDVMAVAHG</sequence>
<keyword evidence="5 7" id="KW-1133">Transmembrane helix</keyword>
<evidence type="ECO:0000256" key="6">
    <source>
        <dbReference type="ARBA" id="ARBA00023136"/>
    </source>
</evidence>
<feature type="transmembrane region" description="Helical" evidence="7">
    <location>
        <begin position="40"/>
        <end position="57"/>
    </location>
</feature>
<evidence type="ECO:0000256" key="4">
    <source>
        <dbReference type="ARBA" id="ARBA00022692"/>
    </source>
</evidence>
<keyword evidence="9" id="KW-1185">Reference proteome</keyword>
<evidence type="ECO:0000313" key="9">
    <source>
        <dbReference type="Proteomes" id="UP000185678"/>
    </source>
</evidence>
<keyword evidence="2" id="KW-0813">Transport</keyword>
<feature type="transmembrane region" description="Helical" evidence="7">
    <location>
        <begin position="163"/>
        <end position="185"/>
    </location>
</feature>
<dbReference type="AlphaFoldDB" id="A0A1N7LYC8"/>
<evidence type="ECO:0000256" key="2">
    <source>
        <dbReference type="ARBA" id="ARBA00022448"/>
    </source>
</evidence>
<comment type="subcellular location">
    <subcellularLocation>
        <location evidence="1">Cell membrane</location>
        <topology evidence="1">Multi-pass membrane protein</topology>
    </subcellularLocation>
</comment>
<dbReference type="Proteomes" id="UP000185678">
    <property type="component" value="Unassembled WGS sequence"/>
</dbReference>
<keyword evidence="4 7" id="KW-0812">Transmembrane</keyword>
<evidence type="ECO:0000256" key="1">
    <source>
        <dbReference type="ARBA" id="ARBA00004651"/>
    </source>
</evidence>
<evidence type="ECO:0000256" key="3">
    <source>
        <dbReference type="ARBA" id="ARBA00022475"/>
    </source>
</evidence>
<evidence type="ECO:0000313" key="8">
    <source>
        <dbReference type="EMBL" id="SIS78814.1"/>
    </source>
</evidence>
<dbReference type="PANTHER" id="PTHR34229">
    <property type="entry name" value="METAL TRANSPORT PROTEIN HI_1621-RELATED"/>
    <property type="match status" value="1"/>
</dbReference>
<dbReference type="EMBL" id="FTOA01000003">
    <property type="protein sequence ID" value="SIS78814.1"/>
    <property type="molecule type" value="Genomic_DNA"/>
</dbReference>
<dbReference type="GO" id="GO:0000041">
    <property type="term" value="P:transition metal ion transport"/>
    <property type="evidence" value="ECO:0007669"/>
    <property type="project" value="InterPro"/>
</dbReference>